<dbReference type="Proteomes" id="UP000250321">
    <property type="component" value="Unassembled WGS sequence"/>
</dbReference>
<organism evidence="4 5">
    <name type="scientific">Prunus yedoensis var. nudiflora</name>
    <dbReference type="NCBI Taxonomy" id="2094558"/>
    <lineage>
        <taxon>Eukaryota</taxon>
        <taxon>Viridiplantae</taxon>
        <taxon>Streptophyta</taxon>
        <taxon>Embryophyta</taxon>
        <taxon>Tracheophyta</taxon>
        <taxon>Spermatophyta</taxon>
        <taxon>Magnoliopsida</taxon>
        <taxon>eudicotyledons</taxon>
        <taxon>Gunneridae</taxon>
        <taxon>Pentapetalae</taxon>
        <taxon>rosids</taxon>
        <taxon>fabids</taxon>
        <taxon>Rosales</taxon>
        <taxon>Rosaceae</taxon>
        <taxon>Amygdaloideae</taxon>
        <taxon>Amygdaleae</taxon>
        <taxon>Prunus</taxon>
    </lineage>
</organism>
<dbReference type="OrthoDB" id="5835829at2759"/>
<dbReference type="SUPFAM" id="SSF53756">
    <property type="entry name" value="UDP-Glycosyltransferase/glycogen phosphorylase"/>
    <property type="match status" value="1"/>
</dbReference>
<dbReference type="PANTHER" id="PTHR48049">
    <property type="entry name" value="GLYCOSYLTRANSFERASE"/>
    <property type="match status" value="1"/>
</dbReference>
<dbReference type="InterPro" id="IPR002213">
    <property type="entry name" value="UDP_glucos_trans"/>
</dbReference>
<evidence type="ECO:0000256" key="3">
    <source>
        <dbReference type="ARBA" id="ARBA00022679"/>
    </source>
</evidence>
<evidence type="ECO:0000313" key="4">
    <source>
        <dbReference type="EMBL" id="PQQ07741.1"/>
    </source>
</evidence>
<reference evidence="4 5" key="1">
    <citation type="submission" date="2018-02" db="EMBL/GenBank/DDBJ databases">
        <title>Draft genome of wild Prunus yedoensis var. nudiflora.</title>
        <authorList>
            <person name="Baek S."/>
            <person name="Kim J.-H."/>
            <person name="Choi K."/>
            <person name="Kim G.-B."/>
            <person name="Cho A."/>
            <person name="Jang H."/>
            <person name="Shin C.-H."/>
            <person name="Yu H.-J."/>
            <person name="Mun J.-H."/>
        </authorList>
    </citation>
    <scope>NUCLEOTIDE SEQUENCE [LARGE SCALE GENOMIC DNA]</scope>
    <source>
        <strain evidence="5">cv. Jeju island</strain>
        <tissue evidence="4">Leaf</tissue>
    </source>
</reference>
<dbReference type="Pfam" id="PF00201">
    <property type="entry name" value="UDPGT"/>
    <property type="match status" value="1"/>
</dbReference>
<dbReference type="FunFam" id="3.40.50.2000:FF:000037">
    <property type="entry name" value="Glycosyltransferase"/>
    <property type="match status" value="1"/>
</dbReference>
<dbReference type="GO" id="GO:0035251">
    <property type="term" value="F:UDP-glucosyltransferase activity"/>
    <property type="evidence" value="ECO:0007669"/>
    <property type="project" value="InterPro"/>
</dbReference>
<dbReference type="EMBL" id="PJQY01000824">
    <property type="protein sequence ID" value="PQQ07741.1"/>
    <property type="molecule type" value="Genomic_DNA"/>
</dbReference>
<dbReference type="InterPro" id="IPR050481">
    <property type="entry name" value="UDP-glycosyltransf_plant"/>
</dbReference>
<accession>A0A314YS24</accession>
<gene>
    <name evidence="4" type="ORF">Pyn_30574</name>
</gene>
<keyword evidence="5" id="KW-1185">Reference proteome</keyword>
<keyword evidence="3 4" id="KW-0808">Transferase</keyword>
<comment type="similarity">
    <text evidence="1">Belongs to the UDP-glycosyltransferase family.</text>
</comment>
<evidence type="ECO:0000256" key="1">
    <source>
        <dbReference type="ARBA" id="ARBA00009995"/>
    </source>
</evidence>
<dbReference type="PANTHER" id="PTHR48049:SF138">
    <property type="entry name" value="UDP-GLYCOSYLTRANSFERASE 91C1"/>
    <property type="match status" value="1"/>
</dbReference>
<dbReference type="Gene3D" id="3.40.50.2000">
    <property type="entry name" value="Glycogen Phosphorylase B"/>
    <property type="match status" value="2"/>
</dbReference>
<sequence>MLFQFLDRHKINTTPRASSTSIPVSFHGEGEEEWSSSCGGVSMAGHGPPHTLLPSLQAHSSKGSLCFFHLHPKKHSQTSQNTLTPLFSHQTRFLPLPRLDNLPNEAESATDVPYNKQLLLKRAFDLLELPLTDSWVAARFDISRAFFSCFNAATLAYIGPPAPLINGQDFRTKAEDFTLVPEWSHSSLTWRTGFTRLLSMYNVQVRTSPLHPIRSSDEFEPEWFNLLRELYGKGKPVVPVGVARQATSQLSDLHPVGPEATLSQEELTELALGLELSGVPFFWVLRNPPESTQSVFEMLPHGFVERVEGRGVVHLGWAPQVLILSHDSVGGFLTHCGWNSMIEGLGFGRVLILFPMVNDQGLNARLGNNKGLGVEIPRIAQDGSFTCDSVAKLVRLAMVEDSGESLRIRAKEMKGLFGDRNRNNQIAMNSYAFLKRIAHQG</sequence>
<evidence type="ECO:0000256" key="2">
    <source>
        <dbReference type="ARBA" id="ARBA00022676"/>
    </source>
</evidence>
<keyword evidence="2" id="KW-0328">Glycosyltransferase</keyword>
<comment type="caution">
    <text evidence="4">The sequence shown here is derived from an EMBL/GenBank/DDBJ whole genome shotgun (WGS) entry which is preliminary data.</text>
</comment>
<dbReference type="CDD" id="cd03784">
    <property type="entry name" value="GT1_Gtf-like"/>
    <property type="match status" value="1"/>
</dbReference>
<protein>
    <submittedName>
        <fullName evidence="4">UDP-glycosyltransferase 91C1</fullName>
    </submittedName>
</protein>
<evidence type="ECO:0000313" key="5">
    <source>
        <dbReference type="Proteomes" id="UP000250321"/>
    </source>
</evidence>
<proteinExistence type="inferred from homology"/>
<dbReference type="AlphaFoldDB" id="A0A314YS24"/>
<name>A0A314YS24_PRUYE</name>